<reference evidence="2 3" key="2">
    <citation type="submission" date="2020-04" db="EMBL/GenBank/DDBJ databases">
        <title>Genome sequencing and assembly of multiple isolates from the Colletotrichum gloeosporioides species complex.</title>
        <authorList>
            <person name="Gan P."/>
            <person name="Shirasu K."/>
        </authorList>
    </citation>
    <scope>NUCLEOTIDE SEQUENCE [LARGE SCALE GENOMIC DNA]</scope>
    <source>
        <strain evidence="2 3">Nara gc5</strain>
    </source>
</reference>
<dbReference type="GeneID" id="43605135"/>
<dbReference type="Proteomes" id="UP000011096">
    <property type="component" value="Unassembled WGS sequence"/>
</dbReference>
<evidence type="ECO:0000313" key="3">
    <source>
        <dbReference type="Proteomes" id="UP000011096"/>
    </source>
</evidence>
<dbReference type="PANTHER" id="PTHR36587">
    <property type="entry name" value="EXPRESSION SITE-ASSOCIATED GENE 3 (ESAG3)-LIKE PROTEIN"/>
    <property type="match status" value="1"/>
</dbReference>
<dbReference type="OrthoDB" id="422736at2759"/>
<evidence type="ECO:0000313" key="2">
    <source>
        <dbReference type="EMBL" id="KAF4485383.1"/>
    </source>
</evidence>
<dbReference type="InParanoid" id="A0A7J6J8B2"/>
<sequence>MFVNTGAMMRDSRVFGWIAGSESKTAWPSISLDAETQRGRRKAPRFARARASLLKVVLPIGILMCVTAALLTSLFPSKAVYLVSVFDSKRVISTAQLESLKAPVHVDTGGSRRLRLFMPADGPNINLCKTTMSAVALGYPMPTLLNWNGEFNRPDWHFAGSHIAKLESLLAVIDALYEEDDSLNENDLVLLVDAYDIWFQLPPSVLIERFHRLNSDADARMKKQWEEHGFKEDFPIQSPKQNIVVTTAKDCQPDWESGSNPRYEYWPDSPLPSDFYGEGTDEILPYVFDSARKYKKIRPRCVNSGMIMGTIGALRGALQNAKEKVDKAAMGGRQLWSDQALFAEVIGDQEMWRYWIRGLASTWNGTASHDQPRDLPRHVRDIANNALEGKKFEFGIGLDYEFATIPPTCSSEDDGFFVWLDDTEMVKKESEKSGVTGGVRVKGIPPELKGAEGPLPGLGSSWGKVPLYTDFFFGTTPVGIHHNAYVFGLKPWRLEHWWNMTWYYPHLRQLVTKALHSNSKLTPLTRLPLREDGGNEMVYWASDDDEKTAMVFDGSNQTYASISWDGLCQKGDTKWHDVLFGDHKGPLVV</sequence>
<dbReference type="RefSeq" id="XP_031882105.1">
    <property type="nucleotide sequence ID" value="XM_032020928.1"/>
</dbReference>
<comment type="caution">
    <text evidence="2">The sequence shown here is derived from an EMBL/GenBank/DDBJ whole genome shotgun (WGS) entry which is preliminary data.</text>
</comment>
<keyword evidence="3" id="KW-1185">Reference proteome</keyword>
<keyword evidence="1" id="KW-0472">Membrane</keyword>
<gene>
    <name evidence="2" type="ORF">CGGC5_v007887</name>
</gene>
<organism evidence="2 3">
    <name type="scientific">Colletotrichum fructicola (strain Nara gc5)</name>
    <name type="common">Anthracnose fungus</name>
    <name type="synonym">Colletotrichum gloeosporioides (strain Nara gc5)</name>
    <dbReference type="NCBI Taxonomy" id="1213859"/>
    <lineage>
        <taxon>Eukaryota</taxon>
        <taxon>Fungi</taxon>
        <taxon>Dikarya</taxon>
        <taxon>Ascomycota</taxon>
        <taxon>Pezizomycotina</taxon>
        <taxon>Sordariomycetes</taxon>
        <taxon>Hypocreomycetidae</taxon>
        <taxon>Glomerellales</taxon>
        <taxon>Glomerellaceae</taxon>
        <taxon>Colletotrichum</taxon>
        <taxon>Colletotrichum gloeosporioides species complex</taxon>
    </lineage>
</organism>
<dbReference type="AlphaFoldDB" id="A0A7J6J8B2"/>
<keyword evidence="1" id="KW-1133">Transmembrane helix</keyword>
<keyword evidence="1" id="KW-0812">Transmembrane</keyword>
<reference evidence="2 3" key="1">
    <citation type="submission" date="2012-08" db="EMBL/GenBank/DDBJ databases">
        <authorList>
            <person name="Gan P.H.P."/>
            <person name="Ikeda K."/>
            <person name="Irieda H."/>
            <person name="Narusaka M."/>
            <person name="O'Connell R.J."/>
            <person name="Narusaka Y."/>
            <person name="Takano Y."/>
            <person name="Kubo Y."/>
            <person name="Shirasu K."/>
        </authorList>
    </citation>
    <scope>NUCLEOTIDE SEQUENCE [LARGE SCALE GENOMIC DNA]</scope>
    <source>
        <strain evidence="2 3">Nara gc5</strain>
    </source>
</reference>
<dbReference type="PANTHER" id="PTHR36587:SF2">
    <property type="entry name" value="EXPRESSION SITE-ASSOCIATED GENE 3 (ESAG3)-LIKE PROTEIN"/>
    <property type="match status" value="1"/>
</dbReference>
<accession>A0A7J6J8B2</accession>
<name>A0A7J6J8B2_COLFN</name>
<feature type="transmembrane region" description="Helical" evidence="1">
    <location>
        <begin position="52"/>
        <end position="75"/>
    </location>
</feature>
<dbReference type="CDD" id="cd22997">
    <property type="entry name" value="GT_LH"/>
    <property type="match status" value="1"/>
</dbReference>
<dbReference type="EMBL" id="ANPB02000004">
    <property type="protein sequence ID" value="KAF4485383.1"/>
    <property type="molecule type" value="Genomic_DNA"/>
</dbReference>
<evidence type="ECO:0000256" key="1">
    <source>
        <dbReference type="SAM" id="Phobius"/>
    </source>
</evidence>
<proteinExistence type="predicted"/>
<protein>
    <submittedName>
        <fullName evidence="2">Uncharacterized protein</fullName>
    </submittedName>
</protein>